<dbReference type="AlphaFoldDB" id="A0A7R7XLL8"/>
<reference evidence="3" key="1">
    <citation type="submission" date="2021-01" db="EMBL/GenBank/DDBJ databases">
        <authorList>
            <consortium name="Aspergillus puulaauensis MK2 genome sequencing consortium"/>
            <person name="Kazuki M."/>
            <person name="Futagami T."/>
        </authorList>
    </citation>
    <scope>NUCLEOTIDE SEQUENCE</scope>
    <source>
        <strain evidence="3">MK2</strain>
    </source>
</reference>
<accession>A0A7R7XLL8</accession>
<feature type="domain" description="CN hydrolase" evidence="2">
    <location>
        <begin position="5"/>
        <end position="324"/>
    </location>
</feature>
<dbReference type="Gene3D" id="3.60.110.10">
    <property type="entry name" value="Carbon-nitrogen hydrolase"/>
    <property type="match status" value="1"/>
</dbReference>
<keyword evidence="1" id="KW-0378">Hydrolase</keyword>
<gene>
    <name evidence="3" type="ORF">APUU_31358S</name>
</gene>
<dbReference type="PANTHER" id="PTHR43674">
    <property type="entry name" value="NITRILASE C965.09-RELATED"/>
    <property type="match status" value="1"/>
</dbReference>
<evidence type="ECO:0000313" key="3">
    <source>
        <dbReference type="EMBL" id="BCS23133.1"/>
    </source>
</evidence>
<dbReference type="Proteomes" id="UP000654913">
    <property type="component" value="Chromosome 3"/>
</dbReference>
<name>A0A7R7XLL8_9EURO</name>
<dbReference type="EMBL" id="AP024445">
    <property type="protein sequence ID" value="BCS23133.1"/>
    <property type="molecule type" value="Genomic_DNA"/>
</dbReference>
<sequence length="366" mass="40389">MPRCIKVAAAQVGAVHRTSSRLETLQRMIQLLDEAIAQNVQLVVYPETTFTTFFPRHLIRSPEDLDVFFESGEDITANSSVKPLFQRAKSGKVDLYVGYAERCADGRGYNSSIYYSGSLDRILSKYRKVHLPGTVEPFADPHAINQLEKRYFSPGNLGFKAFRIPCLVPDKVTRGGKTAFQGDEDEEDTLGKGDPIAGMLICNDRRWPEAWRVYGLQGVELVLCGYNTPAYAPDLYGQKERNGGTSTSTMTREEMEADAYHHHRLVMEANSYMNSCFSISASRAGLDDGTYALIGGSSIVSPRGRTIAQAKGTGDELVVAQIDLDDCKGGKETMFNFGAHRRVDTYGLIASQTGVVEPPLIDTTTR</sequence>
<evidence type="ECO:0000256" key="1">
    <source>
        <dbReference type="ARBA" id="ARBA00022801"/>
    </source>
</evidence>
<dbReference type="GeneID" id="64973138"/>
<evidence type="ECO:0000313" key="4">
    <source>
        <dbReference type="Proteomes" id="UP000654913"/>
    </source>
</evidence>
<dbReference type="RefSeq" id="XP_041555327.1">
    <property type="nucleotide sequence ID" value="XM_041702553.1"/>
</dbReference>
<protein>
    <recommendedName>
        <fullName evidence="2">CN hydrolase domain-containing protein</fullName>
    </recommendedName>
</protein>
<dbReference type="Pfam" id="PF00795">
    <property type="entry name" value="CN_hydrolase"/>
    <property type="match status" value="1"/>
</dbReference>
<dbReference type="KEGG" id="apuu:APUU_31358S"/>
<dbReference type="InterPro" id="IPR003010">
    <property type="entry name" value="C-N_Hydrolase"/>
</dbReference>
<dbReference type="InterPro" id="IPR050345">
    <property type="entry name" value="Aliph_Amidase/BUP"/>
</dbReference>
<evidence type="ECO:0000259" key="2">
    <source>
        <dbReference type="PROSITE" id="PS50263"/>
    </source>
</evidence>
<keyword evidence="4" id="KW-1185">Reference proteome</keyword>
<dbReference type="PANTHER" id="PTHR43674:SF12">
    <property type="entry name" value="NITRILASE C965.09-RELATED"/>
    <property type="match status" value="1"/>
</dbReference>
<proteinExistence type="predicted"/>
<dbReference type="PROSITE" id="PS50263">
    <property type="entry name" value="CN_HYDROLASE"/>
    <property type="match status" value="1"/>
</dbReference>
<dbReference type="OrthoDB" id="412018at2759"/>
<dbReference type="SUPFAM" id="SSF56317">
    <property type="entry name" value="Carbon-nitrogen hydrolase"/>
    <property type="match status" value="1"/>
</dbReference>
<dbReference type="InterPro" id="IPR036526">
    <property type="entry name" value="C-N_Hydrolase_sf"/>
</dbReference>
<dbReference type="GO" id="GO:0016811">
    <property type="term" value="F:hydrolase activity, acting on carbon-nitrogen (but not peptide) bonds, in linear amides"/>
    <property type="evidence" value="ECO:0007669"/>
    <property type="project" value="TreeGrafter"/>
</dbReference>
<reference evidence="3" key="2">
    <citation type="submission" date="2021-02" db="EMBL/GenBank/DDBJ databases">
        <title>Aspergillus puulaauensis MK2 genome sequence.</title>
        <authorList>
            <person name="Futagami T."/>
            <person name="Mori K."/>
            <person name="Kadooka C."/>
            <person name="Tanaka T."/>
        </authorList>
    </citation>
    <scope>NUCLEOTIDE SEQUENCE</scope>
    <source>
        <strain evidence="3">MK2</strain>
    </source>
</reference>
<organism evidence="3 4">
    <name type="scientific">Aspergillus puulaauensis</name>
    <dbReference type="NCBI Taxonomy" id="1220207"/>
    <lineage>
        <taxon>Eukaryota</taxon>
        <taxon>Fungi</taxon>
        <taxon>Dikarya</taxon>
        <taxon>Ascomycota</taxon>
        <taxon>Pezizomycotina</taxon>
        <taxon>Eurotiomycetes</taxon>
        <taxon>Eurotiomycetidae</taxon>
        <taxon>Eurotiales</taxon>
        <taxon>Aspergillaceae</taxon>
        <taxon>Aspergillus</taxon>
    </lineage>
</organism>